<organism evidence="2 3">
    <name type="scientific">Haloferax namakaokahaiae</name>
    <dbReference type="NCBI Taxonomy" id="1748331"/>
    <lineage>
        <taxon>Archaea</taxon>
        <taxon>Methanobacteriati</taxon>
        <taxon>Methanobacteriota</taxon>
        <taxon>Stenosarchaea group</taxon>
        <taxon>Halobacteria</taxon>
        <taxon>Halobacteriales</taxon>
        <taxon>Haloferacaceae</taxon>
        <taxon>Haloferax</taxon>
    </lineage>
</organism>
<evidence type="ECO:0000313" key="3">
    <source>
        <dbReference type="Proteomes" id="UP001596481"/>
    </source>
</evidence>
<feature type="transmembrane region" description="Helical" evidence="1">
    <location>
        <begin position="106"/>
        <end position="122"/>
    </location>
</feature>
<gene>
    <name evidence="2" type="ORF">ACFQJC_13820</name>
</gene>
<keyword evidence="1" id="KW-1133">Transmembrane helix</keyword>
<feature type="transmembrane region" description="Helical" evidence="1">
    <location>
        <begin position="12"/>
        <end position="34"/>
    </location>
</feature>
<keyword evidence="3" id="KW-1185">Reference proteome</keyword>
<feature type="transmembrane region" description="Helical" evidence="1">
    <location>
        <begin position="128"/>
        <end position="145"/>
    </location>
</feature>
<name>A0ABD5ZI36_9EURY</name>
<feature type="transmembrane region" description="Helical" evidence="1">
    <location>
        <begin position="78"/>
        <end position="97"/>
    </location>
</feature>
<dbReference type="EMBL" id="JBHTAA010000005">
    <property type="protein sequence ID" value="MFC7204595.1"/>
    <property type="molecule type" value="Genomic_DNA"/>
</dbReference>
<proteinExistence type="predicted"/>
<sequence length="160" mass="17873">MFWQSPNLRSNMLPFIFALVLTWLMIIFSLWWTGRYQNGNPKISNRFLYSMLGLLVLEGICGYYLQSFIDGFEFGTGLANPVFFPVILSFFVVMSAISHESDADPLLGYVVAVAGAILLLPVYLQEPIMTDLTVLAFPVVAYALAKPLRKVGIISGLLVR</sequence>
<comment type="caution">
    <text evidence="2">The sequence shown here is derived from an EMBL/GenBank/DDBJ whole genome shotgun (WGS) entry which is preliminary data.</text>
</comment>
<keyword evidence="1" id="KW-0472">Membrane</keyword>
<keyword evidence="1" id="KW-0812">Transmembrane</keyword>
<reference evidence="2 3" key="1">
    <citation type="journal article" date="2019" name="Int. J. Syst. Evol. Microbiol.">
        <title>The Global Catalogue of Microorganisms (GCM) 10K type strain sequencing project: providing services to taxonomists for standard genome sequencing and annotation.</title>
        <authorList>
            <consortium name="The Broad Institute Genomics Platform"/>
            <consortium name="The Broad Institute Genome Sequencing Center for Infectious Disease"/>
            <person name="Wu L."/>
            <person name="Ma J."/>
        </authorList>
    </citation>
    <scope>NUCLEOTIDE SEQUENCE [LARGE SCALE GENOMIC DNA]</scope>
    <source>
        <strain evidence="2 3">DSM 29988</strain>
    </source>
</reference>
<evidence type="ECO:0000313" key="2">
    <source>
        <dbReference type="EMBL" id="MFC7204595.1"/>
    </source>
</evidence>
<dbReference type="Proteomes" id="UP001596481">
    <property type="component" value="Unassembled WGS sequence"/>
</dbReference>
<feature type="transmembrane region" description="Helical" evidence="1">
    <location>
        <begin position="46"/>
        <end position="66"/>
    </location>
</feature>
<dbReference type="AlphaFoldDB" id="A0ABD5ZI36"/>
<evidence type="ECO:0000256" key="1">
    <source>
        <dbReference type="SAM" id="Phobius"/>
    </source>
</evidence>
<protein>
    <submittedName>
        <fullName evidence="2">Uncharacterized protein</fullName>
    </submittedName>
</protein>
<dbReference type="RefSeq" id="WP_390224426.1">
    <property type="nucleotide sequence ID" value="NZ_JBHTAA010000005.1"/>
</dbReference>
<accession>A0ABD5ZI36</accession>